<dbReference type="Proteomes" id="UP001153076">
    <property type="component" value="Unassembled WGS sequence"/>
</dbReference>
<reference evidence="2" key="1">
    <citation type="submission" date="2022-04" db="EMBL/GenBank/DDBJ databases">
        <title>Carnegiea gigantea Genome sequencing and assembly v2.</title>
        <authorList>
            <person name="Copetti D."/>
            <person name="Sanderson M.J."/>
            <person name="Burquez A."/>
            <person name="Wojciechowski M.F."/>
        </authorList>
    </citation>
    <scope>NUCLEOTIDE SEQUENCE</scope>
    <source>
        <strain evidence="2">SGP5-SGP5p</strain>
        <tissue evidence="2">Aerial part</tissue>
    </source>
</reference>
<evidence type="ECO:0000256" key="1">
    <source>
        <dbReference type="SAM" id="MobiDB-lite"/>
    </source>
</evidence>
<feature type="region of interest" description="Disordered" evidence="1">
    <location>
        <begin position="160"/>
        <end position="187"/>
    </location>
</feature>
<keyword evidence="3" id="KW-1185">Reference proteome</keyword>
<gene>
    <name evidence="2" type="ORF">Cgig2_030797</name>
</gene>
<proteinExistence type="predicted"/>
<evidence type="ECO:0000313" key="3">
    <source>
        <dbReference type="Proteomes" id="UP001153076"/>
    </source>
</evidence>
<dbReference type="AlphaFoldDB" id="A0A9Q1KU89"/>
<dbReference type="OrthoDB" id="687700at2759"/>
<feature type="compositionally biased region" description="Low complexity" evidence="1">
    <location>
        <begin position="379"/>
        <end position="394"/>
    </location>
</feature>
<name>A0A9Q1KU89_9CARY</name>
<accession>A0A9Q1KU89</accession>
<feature type="compositionally biased region" description="Acidic residues" evidence="1">
    <location>
        <begin position="169"/>
        <end position="187"/>
    </location>
</feature>
<feature type="compositionally biased region" description="Basic residues" evidence="1">
    <location>
        <begin position="335"/>
        <end position="350"/>
    </location>
</feature>
<protein>
    <submittedName>
        <fullName evidence="2">Uncharacterized protein</fullName>
    </submittedName>
</protein>
<sequence>MIELVRDAKEFFEKEQIGERCARLPINCENKLLQLCDKWQISGRKQISFFIVGPDKPTVIGQIVEELDGDGNVDGNRDRNGQGGVAEVANLTQGHPIDHEDSFPFPSLEVVLNIDKGQLIDTVCNSIPHAVQIDRVTKTAIRVDKGKGIMIKEEHIHKGNGIVFPDGGTDSDDDSFEDDSSSDYEEDDNCNVVDEDKLFEHSSEDEIDRYERMYAGGTIGDNYKWRIHASPLLDGPSYMIKSTSEKHSCAKTQFNLTASVAWIAKKLYADVRAYPSMSVKSMAKLLMMRHGVLRDLQDRRRGWDEGRKRKRSATVRCQNYEDLGHNSAGCPLLGKKPRMRKSRPKLRTKKLLLQPQKSKAKKQRTGQSLSQPPLTIRDSSPNTTTLSPSQPLSSGIAEHKTNARHISSAYWLSQQGTSSHKLNPRKRIALIQERISSSKHIPFFLCPQQESPTVHTIIVWPHKVFVRSRNTILHFRRSPIFGTVNLSF</sequence>
<dbReference type="EMBL" id="JAKOGI010000026">
    <property type="protein sequence ID" value="KAJ8448941.1"/>
    <property type="molecule type" value="Genomic_DNA"/>
</dbReference>
<organism evidence="2 3">
    <name type="scientific">Carnegiea gigantea</name>
    <dbReference type="NCBI Taxonomy" id="171969"/>
    <lineage>
        <taxon>Eukaryota</taxon>
        <taxon>Viridiplantae</taxon>
        <taxon>Streptophyta</taxon>
        <taxon>Embryophyta</taxon>
        <taxon>Tracheophyta</taxon>
        <taxon>Spermatophyta</taxon>
        <taxon>Magnoliopsida</taxon>
        <taxon>eudicotyledons</taxon>
        <taxon>Gunneridae</taxon>
        <taxon>Pentapetalae</taxon>
        <taxon>Caryophyllales</taxon>
        <taxon>Cactineae</taxon>
        <taxon>Cactaceae</taxon>
        <taxon>Cactoideae</taxon>
        <taxon>Echinocereeae</taxon>
        <taxon>Carnegiea</taxon>
    </lineage>
</organism>
<evidence type="ECO:0000313" key="2">
    <source>
        <dbReference type="EMBL" id="KAJ8448941.1"/>
    </source>
</evidence>
<feature type="region of interest" description="Disordered" evidence="1">
    <location>
        <begin position="326"/>
        <end position="395"/>
    </location>
</feature>
<comment type="caution">
    <text evidence="2">The sequence shown here is derived from an EMBL/GenBank/DDBJ whole genome shotgun (WGS) entry which is preliminary data.</text>
</comment>